<dbReference type="SUPFAM" id="SSF88723">
    <property type="entry name" value="PIN domain-like"/>
    <property type="match status" value="1"/>
</dbReference>
<dbReference type="CDD" id="cd18675">
    <property type="entry name" value="PIN_SpAst1-like"/>
    <property type="match status" value="1"/>
</dbReference>
<evidence type="ECO:0000256" key="1">
    <source>
        <dbReference type="ARBA" id="ARBA00007398"/>
    </source>
</evidence>
<dbReference type="PANTHER" id="PTHR15665:SF1">
    <property type="entry name" value="PROTEIN ASTEROID HOMOLOG 1"/>
    <property type="match status" value="1"/>
</dbReference>
<proteinExistence type="inferred from homology"/>
<gene>
    <name evidence="3" type="ORF">N7460_009413</name>
</gene>
<protein>
    <recommendedName>
        <fullName evidence="2">Asteroid domain-containing protein</fullName>
    </recommendedName>
</protein>
<dbReference type="Pfam" id="PF12813">
    <property type="entry name" value="XPG_I_2"/>
    <property type="match status" value="1"/>
</dbReference>
<keyword evidence="4" id="KW-1185">Reference proteome</keyword>
<dbReference type="InterPro" id="IPR039436">
    <property type="entry name" value="Asteroid_dom"/>
</dbReference>
<evidence type="ECO:0000313" key="4">
    <source>
        <dbReference type="Proteomes" id="UP001219568"/>
    </source>
</evidence>
<name>A0AAD6I856_PENCN</name>
<reference evidence="3" key="2">
    <citation type="submission" date="2023-01" db="EMBL/GenBank/DDBJ databases">
        <authorList>
            <person name="Petersen C."/>
        </authorList>
    </citation>
    <scope>NUCLEOTIDE SEQUENCE</scope>
    <source>
        <strain evidence="3">IBT 15450</strain>
    </source>
</reference>
<dbReference type="Proteomes" id="UP001219568">
    <property type="component" value="Unassembled WGS sequence"/>
</dbReference>
<dbReference type="AlphaFoldDB" id="A0AAD6I856"/>
<accession>A0AAD6I856</accession>
<reference evidence="3" key="1">
    <citation type="journal article" date="2023" name="IMA Fungus">
        <title>Comparative genomic study of the Penicillium genus elucidates a diverse pangenome and 15 lateral gene transfer events.</title>
        <authorList>
            <person name="Petersen C."/>
            <person name="Sorensen T."/>
            <person name="Nielsen M.R."/>
            <person name="Sondergaard T.E."/>
            <person name="Sorensen J.L."/>
            <person name="Fitzpatrick D.A."/>
            <person name="Frisvad J.C."/>
            <person name="Nielsen K.L."/>
        </authorList>
    </citation>
    <scope>NUCLEOTIDE SEQUENCE</scope>
    <source>
        <strain evidence="3">IBT 15450</strain>
    </source>
</reference>
<evidence type="ECO:0000259" key="2">
    <source>
        <dbReference type="Pfam" id="PF12813"/>
    </source>
</evidence>
<dbReference type="Gene3D" id="3.40.50.1010">
    <property type="entry name" value="5'-nuclease"/>
    <property type="match status" value="1"/>
</dbReference>
<dbReference type="PANTHER" id="PTHR15665">
    <property type="entry name" value="ASTEROID PROTEIN"/>
    <property type="match status" value="1"/>
</dbReference>
<dbReference type="InterPro" id="IPR029060">
    <property type="entry name" value="PIN-like_dom_sf"/>
</dbReference>
<sequence length="570" mass="64782">MGIQYLTKHLLPYAENVQLDGQPDSDLARVRRVVIDGPSLVYHVHHRLLSWIDPSCDILDVQPSCDEISHGVCSYLLQLRKLGVEIHKICFDGALPISKRETRVGRIEKSRKRLELARRDLPLHSAPKSRSLISPKQGQVWCSRGLPGRRKNLPENPFMVSVVYEDLKNRWNKEQISKEIDEDVTSLVGHEEYPWAGITVMVPGEADVECARVAKATGSAVLTGDSDLMLHDLGPDGAVVFLDSVQTPSGVWDPAEPDIRGLRICPHTLARRLGVASIRRFAFRLTRNPHLRFAQIVQGAKDDGGVTELSGAYREFLREYEDEGTHSQPSVETGVLVQDLDPRVSELFWQYQLPHKYCWEEIPHVYLGILSEDHARQCAWRHGRDYRALGYSYFNLSRAADNRYSVVREYVRRGGRIVADEVALSEEKYVNSNLGLLRSRLESARDTFAHSLAAERFWFLFALSEVYRDASVTPSGKQIEKFLAKGYMGQRTDWVDIQLLGQIQATLYSLRILKQLLDIAAPDDDSVESKSLLADLPPLYVMISRRRMIESFADNRVVKDAVRRLFTTFC</sequence>
<dbReference type="EMBL" id="JAQJZL010000010">
    <property type="protein sequence ID" value="KAJ6035238.1"/>
    <property type="molecule type" value="Genomic_DNA"/>
</dbReference>
<dbReference type="InterPro" id="IPR026832">
    <property type="entry name" value="Asteroid"/>
</dbReference>
<comment type="caution">
    <text evidence="3">The sequence shown here is derived from an EMBL/GenBank/DDBJ whole genome shotgun (WGS) entry which is preliminary data.</text>
</comment>
<evidence type="ECO:0000313" key="3">
    <source>
        <dbReference type="EMBL" id="KAJ6035238.1"/>
    </source>
</evidence>
<feature type="domain" description="Asteroid" evidence="2">
    <location>
        <begin position="155"/>
        <end position="424"/>
    </location>
</feature>
<organism evidence="3 4">
    <name type="scientific">Penicillium canescens</name>
    <dbReference type="NCBI Taxonomy" id="5083"/>
    <lineage>
        <taxon>Eukaryota</taxon>
        <taxon>Fungi</taxon>
        <taxon>Dikarya</taxon>
        <taxon>Ascomycota</taxon>
        <taxon>Pezizomycotina</taxon>
        <taxon>Eurotiomycetes</taxon>
        <taxon>Eurotiomycetidae</taxon>
        <taxon>Eurotiales</taxon>
        <taxon>Aspergillaceae</taxon>
        <taxon>Penicillium</taxon>
    </lineage>
</organism>
<comment type="similarity">
    <text evidence="1">Belongs to the asteroid family.</text>
</comment>